<gene>
    <name evidence="2" type="ORF">TcWFU_006464</name>
</gene>
<evidence type="ECO:0000313" key="3">
    <source>
        <dbReference type="Proteomes" id="UP001651158"/>
    </source>
</evidence>
<sequence>MTDDPNTNTFPSSFTKNQLPLGSHLKRRHAAGHAQPPQDGSSQLAPGDRAAARTFVAWASAIEPYPSLEGKC</sequence>
<keyword evidence="3" id="KW-1185">Reference proteome</keyword>
<dbReference type="Proteomes" id="UP001651158">
    <property type="component" value="Unassembled WGS sequence"/>
</dbReference>
<dbReference type="EMBL" id="JAKROA010000002">
    <property type="protein sequence ID" value="KAL5110537.1"/>
    <property type="molecule type" value="Genomic_DNA"/>
</dbReference>
<organism evidence="2 3">
    <name type="scientific">Taenia crassiceps</name>
    <dbReference type="NCBI Taxonomy" id="6207"/>
    <lineage>
        <taxon>Eukaryota</taxon>
        <taxon>Metazoa</taxon>
        <taxon>Spiralia</taxon>
        <taxon>Lophotrochozoa</taxon>
        <taxon>Platyhelminthes</taxon>
        <taxon>Cestoda</taxon>
        <taxon>Eucestoda</taxon>
        <taxon>Cyclophyllidea</taxon>
        <taxon>Taeniidae</taxon>
        <taxon>Taenia</taxon>
    </lineage>
</organism>
<name>A0ABR4QLW0_9CEST</name>
<comment type="caution">
    <text evidence="2">The sequence shown here is derived from an EMBL/GenBank/DDBJ whole genome shotgun (WGS) entry which is preliminary data.</text>
</comment>
<evidence type="ECO:0000256" key="1">
    <source>
        <dbReference type="SAM" id="MobiDB-lite"/>
    </source>
</evidence>
<accession>A0ABR4QLW0</accession>
<feature type="compositionally biased region" description="Polar residues" evidence="1">
    <location>
        <begin position="1"/>
        <end position="20"/>
    </location>
</feature>
<reference evidence="2 3" key="1">
    <citation type="journal article" date="2022" name="Front. Cell. Infect. Microbiol.">
        <title>The Genomes of Two Strains of Taenia crassiceps the Animal Model for the Study of Human Cysticercosis.</title>
        <authorList>
            <person name="Bobes R.J."/>
            <person name="Estrada K."/>
            <person name="Rios-Valencia D.G."/>
            <person name="Calderon-Gallegos A."/>
            <person name="de la Torre P."/>
            <person name="Carrero J.C."/>
            <person name="Sanchez-Flores A."/>
            <person name="Laclette J.P."/>
        </authorList>
    </citation>
    <scope>NUCLEOTIDE SEQUENCE [LARGE SCALE GENOMIC DNA]</scope>
    <source>
        <strain evidence="2">WFUcys</strain>
    </source>
</reference>
<proteinExistence type="predicted"/>
<evidence type="ECO:0000313" key="2">
    <source>
        <dbReference type="EMBL" id="KAL5110537.1"/>
    </source>
</evidence>
<feature type="region of interest" description="Disordered" evidence="1">
    <location>
        <begin position="1"/>
        <end position="49"/>
    </location>
</feature>
<protein>
    <submittedName>
        <fullName evidence="2">Uncharacterized protein</fullName>
    </submittedName>
</protein>